<accession>A0A2P6QSP8</accession>
<organism evidence="1 2">
    <name type="scientific">Rosa chinensis</name>
    <name type="common">China rose</name>
    <dbReference type="NCBI Taxonomy" id="74649"/>
    <lineage>
        <taxon>Eukaryota</taxon>
        <taxon>Viridiplantae</taxon>
        <taxon>Streptophyta</taxon>
        <taxon>Embryophyta</taxon>
        <taxon>Tracheophyta</taxon>
        <taxon>Spermatophyta</taxon>
        <taxon>Magnoliopsida</taxon>
        <taxon>eudicotyledons</taxon>
        <taxon>Gunneridae</taxon>
        <taxon>Pentapetalae</taxon>
        <taxon>rosids</taxon>
        <taxon>fabids</taxon>
        <taxon>Rosales</taxon>
        <taxon>Rosaceae</taxon>
        <taxon>Rosoideae</taxon>
        <taxon>Rosoideae incertae sedis</taxon>
        <taxon>Rosa</taxon>
    </lineage>
</organism>
<dbReference type="AlphaFoldDB" id="A0A2P6QSP8"/>
<keyword evidence="1" id="KW-0808">Transferase</keyword>
<keyword evidence="2" id="KW-1185">Reference proteome</keyword>
<keyword evidence="1" id="KW-0418">Kinase</keyword>
<dbReference type="Gramene" id="PRQ37208">
    <property type="protein sequence ID" value="PRQ37208"/>
    <property type="gene ID" value="RchiOBHm_Chr4g0400001"/>
</dbReference>
<sequence length="53" mass="6014">MEALDAGADLSMIGQFDVGFYSAYLVTEKEEEGILKIIMLLRLYSLYIFGLYV</sequence>
<protein>
    <submittedName>
        <fullName evidence="1">Putative histidine kinase-like ATPase domain-containing protein</fullName>
    </submittedName>
</protein>
<reference evidence="1 2" key="1">
    <citation type="journal article" date="2018" name="Nat. Genet.">
        <title>The Rosa genome provides new insights in the design of modern roses.</title>
        <authorList>
            <person name="Bendahmane M."/>
        </authorList>
    </citation>
    <scope>NUCLEOTIDE SEQUENCE [LARGE SCALE GENOMIC DNA]</scope>
    <source>
        <strain evidence="2">cv. Old Blush</strain>
    </source>
</reference>
<dbReference type="EMBL" id="PDCK01000042">
    <property type="protein sequence ID" value="PRQ37208.1"/>
    <property type="molecule type" value="Genomic_DNA"/>
</dbReference>
<dbReference type="InterPro" id="IPR036890">
    <property type="entry name" value="HATPase_C_sf"/>
</dbReference>
<dbReference type="GO" id="GO:0016301">
    <property type="term" value="F:kinase activity"/>
    <property type="evidence" value="ECO:0007669"/>
    <property type="project" value="UniProtKB-KW"/>
</dbReference>
<proteinExistence type="predicted"/>
<name>A0A2P6QSP8_ROSCH</name>
<dbReference type="STRING" id="74649.A0A2P6QSP8"/>
<gene>
    <name evidence="1" type="ORF">RchiOBHm_Chr4g0400001</name>
</gene>
<comment type="caution">
    <text evidence="1">The sequence shown here is derived from an EMBL/GenBank/DDBJ whole genome shotgun (WGS) entry which is preliminary data.</text>
</comment>
<evidence type="ECO:0000313" key="2">
    <source>
        <dbReference type="Proteomes" id="UP000238479"/>
    </source>
</evidence>
<evidence type="ECO:0000313" key="1">
    <source>
        <dbReference type="EMBL" id="PRQ37208.1"/>
    </source>
</evidence>
<dbReference type="Proteomes" id="UP000238479">
    <property type="component" value="Chromosome 4"/>
</dbReference>
<dbReference type="Gene3D" id="3.30.565.10">
    <property type="entry name" value="Histidine kinase-like ATPase, C-terminal domain"/>
    <property type="match status" value="1"/>
</dbReference>